<keyword evidence="2" id="KW-1185">Reference proteome</keyword>
<accession>A0ACC2UG30</accession>
<dbReference type="EMBL" id="QTSX02000746">
    <property type="protein sequence ID" value="KAJ9085769.1"/>
    <property type="molecule type" value="Genomic_DNA"/>
</dbReference>
<sequence>MIICQVKNLTQTGTVKELTHTYKELCLCAPSDMAFDTPATHLMYYDTLKLHMMRHVNLDQAGAPLNHLLKAIGTTPITNPRVQMGMEMETMASQTDVDQCPIIQVPSSNLVLYKIARHPNKLMSYPFCFQIYTRSALLDSGADYILVNSNIVNKFKLATNPLQIKNIVLADKHYIAVTWETTPFSISLENLHSTIQGPIINSTRFDVVLGLDWLRRNNPHVDWITSALIIKQEGINHQIYPETLEQLLRDHVFLCITETQEKKEKLKAIVRDHIPDYNNIINTCQIQREANETEIISFNKSKMIKNIGLKPTDRD</sequence>
<reference evidence="1" key="1">
    <citation type="submission" date="2022-04" db="EMBL/GenBank/DDBJ databases">
        <title>Genome of the entomopathogenic fungus Entomophthora muscae.</title>
        <authorList>
            <person name="Elya C."/>
            <person name="Lovett B.R."/>
            <person name="Lee E."/>
            <person name="Macias A.M."/>
            <person name="Hajek A.E."/>
            <person name="De Bivort B.L."/>
            <person name="Kasson M.T."/>
            <person name="De Fine Licht H.H."/>
            <person name="Stajich J.E."/>
        </authorList>
    </citation>
    <scope>NUCLEOTIDE SEQUENCE</scope>
    <source>
        <strain evidence="1">Berkeley</strain>
    </source>
</reference>
<protein>
    <submittedName>
        <fullName evidence="1">Uncharacterized protein</fullName>
    </submittedName>
</protein>
<dbReference type="Proteomes" id="UP001165960">
    <property type="component" value="Unassembled WGS sequence"/>
</dbReference>
<evidence type="ECO:0000313" key="1">
    <source>
        <dbReference type="EMBL" id="KAJ9085769.1"/>
    </source>
</evidence>
<gene>
    <name evidence="1" type="ORF">DSO57_1010779</name>
</gene>
<name>A0ACC2UG30_9FUNG</name>
<evidence type="ECO:0000313" key="2">
    <source>
        <dbReference type="Proteomes" id="UP001165960"/>
    </source>
</evidence>
<proteinExistence type="predicted"/>
<organism evidence="1 2">
    <name type="scientific">Entomophthora muscae</name>
    <dbReference type="NCBI Taxonomy" id="34485"/>
    <lineage>
        <taxon>Eukaryota</taxon>
        <taxon>Fungi</taxon>
        <taxon>Fungi incertae sedis</taxon>
        <taxon>Zoopagomycota</taxon>
        <taxon>Entomophthoromycotina</taxon>
        <taxon>Entomophthoromycetes</taxon>
        <taxon>Entomophthorales</taxon>
        <taxon>Entomophthoraceae</taxon>
        <taxon>Entomophthora</taxon>
    </lineage>
</organism>
<comment type="caution">
    <text evidence="1">The sequence shown here is derived from an EMBL/GenBank/DDBJ whole genome shotgun (WGS) entry which is preliminary data.</text>
</comment>